<comment type="caution">
    <text evidence="2">The sequence shown here is derived from an EMBL/GenBank/DDBJ whole genome shotgun (WGS) entry which is preliminary data.</text>
</comment>
<evidence type="ECO:0000256" key="1">
    <source>
        <dbReference type="SAM" id="MobiDB-lite"/>
    </source>
</evidence>
<dbReference type="Proteomes" id="UP001474421">
    <property type="component" value="Unassembled WGS sequence"/>
</dbReference>
<dbReference type="EMBL" id="JAOTOJ010000007">
    <property type="protein sequence ID" value="KAK9399053.1"/>
    <property type="molecule type" value="Genomic_DNA"/>
</dbReference>
<dbReference type="InterPro" id="IPR036020">
    <property type="entry name" value="WW_dom_sf"/>
</dbReference>
<dbReference type="Gene3D" id="2.20.70.10">
    <property type="match status" value="1"/>
</dbReference>
<evidence type="ECO:0000313" key="3">
    <source>
        <dbReference type="Proteomes" id="UP001474421"/>
    </source>
</evidence>
<sequence>MQGKKTERSSRFVTRESESCVTLAVWALREQLQSISPLLCLLPGKMPWQELPLPEGWEEARDYNIDHATKTTSWVDLQDRRGRTDRRRLSQSAGEEPEERALGGLYEGKPAANLQEMPAATGCSLAAGLGSLASAFPGGPQLVRCDQWQVERVRGGLYEGRPAAKL</sequence>
<name>A0AAW1BAT5_CROAD</name>
<dbReference type="SUPFAM" id="SSF51045">
    <property type="entry name" value="WW domain"/>
    <property type="match status" value="1"/>
</dbReference>
<gene>
    <name evidence="2" type="ORF">NXF25_014022</name>
</gene>
<dbReference type="CDD" id="cd00201">
    <property type="entry name" value="WW"/>
    <property type="match status" value="1"/>
</dbReference>
<keyword evidence="3" id="KW-1185">Reference proteome</keyword>
<organism evidence="2 3">
    <name type="scientific">Crotalus adamanteus</name>
    <name type="common">Eastern diamondback rattlesnake</name>
    <dbReference type="NCBI Taxonomy" id="8729"/>
    <lineage>
        <taxon>Eukaryota</taxon>
        <taxon>Metazoa</taxon>
        <taxon>Chordata</taxon>
        <taxon>Craniata</taxon>
        <taxon>Vertebrata</taxon>
        <taxon>Euteleostomi</taxon>
        <taxon>Lepidosauria</taxon>
        <taxon>Squamata</taxon>
        <taxon>Bifurcata</taxon>
        <taxon>Unidentata</taxon>
        <taxon>Episquamata</taxon>
        <taxon>Toxicofera</taxon>
        <taxon>Serpentes</taxon>
        <taxon>Colubroidea</taxon>
        <taxon>Viperidae</taxon>
        <taxon>Crotalinae</taxon>
        <taxon>Crotalus</taxon>
    </lineage>
</organism>
<protein>
    <submittedName>
        <fullName evidence="2">Protein KIBRA</fullName>
    </submittedName>
</protein>
<dbReference type="AlphaFoldDB" id="A0AAW1BAT5"/>
<accession>A0AAW1BAT5</accession>
<proteinExistence type="predicted"/>
<evidence type="ECO:0000313" key="2">
    <source>
        <dbReference type="EMBL" id="KAK9399053.1"/>
    </source>
</evidence>
<feature type="region of interest" description="Disordered" evidence="1">
    <location>
        <begin position="77"/>
        <end position="103"/>
    </location>
</feature>
<reference evidence="2 3" key="1">
    <citation type="journal article" date="2024" name="Proc. Natl. Acad. Sci. U.S.A.">
        <title>The genetic regulatory architecture and epigenomic basis for age-related changes in rattlesnake venom.</title>
        <authorList>
            <person name="Hogan M.P."/>
            <person name="Holding M.L."/>
            <person name="Nystrom G.S."/>
            <person name="Colston T.J."/>
            <person name="Bartlett D.A."/>
            <person name="Mason A.J."/>
            <person name="Ellsworth S.A."/>
            <person name="Rautsaw R.M."/>
            <person name="Lawrence K.C."/>
            <person name="Strickland J.L."/>
            <person name="He B."/>
            <person name="Fraser P."/>
            <person name="Margres M.J."/>
            <person name="Gilbert D.M."/>
            <person name="Gibbs H.L."/>
            <person name="Parkinson C.L."/>
            <person name="Rokyta D.R."/>
        </authorList>
    </citation>
    <scope>NUCLEOTIDE SEQUENCE [LARGE SCALE GENOMIC DNA]</scope>
    <source>
        <strain evidence="2">DRR0105</strain>
    </source>
</reference>
<dbReference type="InterPro" id="IPR001202">
    <property type="entry name" value="WW_dom"/>
</dbReference>